<evidence type="ECO:0000256" key="4">
    <source>
        <dbReference type="ARBA" id="ARBA00022679"/>
    </source>
</evidence>
<dbReference type="PANTHER" id="PTHR45339">
    <property type="entry name" value="HYBRID SIGNAL TRANSDUCTION HISTIDINE KINASE J"/>
    <property type="match status" value="1"/>
</dbReference>
<dbReference type="InterPro" id="IPR004358">
    <property type="entry name" value="Sig_transdc_His_kin-like_C"/>
</dbReference>
<dbReference type="SUPFAM" id="SSF55785">
    <property type="entry name" value="PYP-like sensor domain (PAS domain)"/>
    <property type="match status" value="1"/>
</dbReference>
<keyword evidence="4" id="KW-0808">Transferase</keyword>
<dbReference type="GO" id="GO:0000155">
    <property type="term" value="F:phosphorelay sensor kinase activity"/>
    <property type="evidence" value="ECO:0007669"/>
    <property type="project" value="InterPro"/>
</dbReference>
<feature type="domain" description="Response regulatory" evidence="14">
    <location>
        <begin position="634"/>
        <end position="753"/>
    </location>
</feature>
<sequence>MTGLIWLHRSCMRNHMNKHVAGLQRMKPSKLTTLGLWFVTSVFLLCSVFVLIWLAYQIDERFAELRSTGADNAYWSASQAEVDVQRLRIAVMTAQNAPSEDNLAALRLRYDILFSRSQVMTNGAVGQAIRHAQQQTASVFPVPEFLETYLDVIDSPDADLLAVLPRMEEELSELSDATRAFALDVMHFFNADADEKREGLASLQRNATLVTYLMIVAFSLMTTALAFQLLRRMRAELLLMQRNRQLEVSEKETQKARMQLLSAIEALEDGFVIFDADERLVAANSRYHEIFAGLSDILRPGVSFQELIRFAAHSGLVADSAGREEEWIEQRLAQFRRADGPAEHRTVDGRYIRYYEKATPDGGRVGLRTDVTAIYAAREQAEAANRAKSAFLANMSHEIRTPMNGILGMAEILSQTKLDENQVQMLETIRSSGDALLTVINDILDLARIEAGKLTFSEHPFVLADLLQRLERLHGANARLKGLKMELSLGPGLDQPRFGDDGKLAQILGNLIGNAVKFTDTGEVRIDAEACDAHTVLFRISDTGLGMTESQIQRVFNEFEQADNSVTRRFGGSGLGLAIVRKLVELMDGDLHISSTPGIGTEVELRLPFPYADLETERAVGRAATVTSLRKGLKVLVAEDNRTNATILAAMLKRLGVEAEFVTNGQEACDIWHPGKFDVLLFDISMPVMDGIDALGAIRARALQSGGAAPRAVAATANVMQDQVATYLRSGFSAVLSKPYKLAELHDILSALSEDQAAE</sequence>
<comment type="subunit">
    <text evidence="9">At low DSF concentrations, interacts with RpfF.</text>
</comment>
<accession>A0A2K8KGS4</accession>
<evidence type="ECO:0000259" key="13">
    <source>
        <dbReference type="PROSITE" id="PS50109"/>
    </source>
</evidence>
<dbReference type="GO" id="GO:0005524">
    <property type="term" value="F:ATP binding"/>
    <property type="evidence" value="ECO:0007669"/>
    <property type="project" value="UniProtKB-KW"/>
</dbReference>
<evidence type="ECO:0000256" key="11">
    <source>
        <dbReference type="PROSITE-ProRule" id="PRU00169"/>
    </source>
</evidence>
<dbReference type="OrthoDB" id="9801651at2"/>
<dbReference type="SUPFAM" id="SSF47384">
    <property type="entry name" value="Homodimeric domain of signal transducing histidine kinase"/>
    <property type="match status" value="1"/>
</dbReference>
<dbReference type="InterPro" id="IPR005467">
    <property type="entry name" value="His_kinase_dom"/>
</dbReference>
<dbReference type="InterPro" id="IPR003594">
    <property type="entry name" value="HATPase_dom"/>
</dbReference>
<dbReference type="Gene3D" id="3.30.450.20">
    <property type="entry name" value="PAS domain"/>
    <property type="match status" value="1"/>
</dbReference>
<dbReference type="FunFam" id="3.30.565.10:FF:000010">
    <property type="entry name" value="Sensor histidine kinase RcsC"/>
    <property type="match status" value="1"/>
</dbReference>
<evidence type="ECO:0000256" key="1">
    <source>
        <dbReference type="ARBA" id="ARBA00000085"/>
    </source>
</evidence>
<dbReference type="Gene3D" id="1.10.287.130">
    <property type="match status" value="1"/>
</dbReference>
<feature type="modified residue" description="4-aspartylphosphate" evidence="11">
    <location>
        <position position="683"/>
    </location>
</feature>
<keyword evidence="16" id="KW-1185">Reference proteome</keyword>
<evidence type="ECO:0000256" key="6">
    <source>
        <dbReference type="ARBA" id="ARBA00022777"/>
    </source>
</evidence>
<dbReference type="PRINTS" id="PR00344">
    <property type="entry name" value="BCTRLSENSOR"/>
</dbReference>
<dbReference type="SMART" id="SM00388">
    <property type="entry name" value="HisKA"/>
    <property type="match status" value="1"/>
</dbReference>
<dbReference type="EMBL" id="CP024899">
    <property type="protein sequence ID" value="ATX65370.1"/>
    <property type="molecule type" value="Genomic_DNA"/>
</dbReference>
<evidence type="ECO:0000256" key="10">
    <source>
        <dbReference type="ARBA" id="ARBA00068150"/>
    </source>
</evidence>
<evidence type="ECO:0000256" key="12">
    <source>
        <dbReference type="SAM" id="Phobius"/>
    </source>
</evidence>
<dbReference type="CDD" id="cd17546">
    <property type="entry name" value="REC_hyHK_CKI1_RcsC-like"/>
    <property type="match status" value="1"/>
</dbReference>
<dbReference type="EC" id="2.7.13.3" evidence="2"/>
<keyword evidence="12" id="KW-0812">Transmembrane</keyword>
<keyword evidence="12" id="KW-1133">Transmembrane helix</keyword>
<dbReference type="InterPro" id="IPR003661">
    <property type="entry name" value="HisK_dim/P_dom"/>
</dbReference>
<reference evidence="15 16" key="1">
    <citation type="submission" date="2017-11" db="EMBL/GenBank/DDBJ databases">
        <title>Revised Sequence and Annotation of the Rhodobaca barguzinensis strain alga05 Genome.</title>
        <authorList>
            <person name="Kopejtka K."/>
            <person name="Tomasch J.M."/>
            <person name="Bunk B."/>
            <person name="Koblizek M."/>
        </authorList>
    </citation>
    <scope>NUCLEOTIDE SEQUENCE [LARGE SCALE GENOMIC DNA]</scope>
    <source>
        <strain evidence="16">alga05</strain>
    </source>
</reference>
<comment type="catalytic activity">
    <reaction evidence="1">
        <text>ATP + protein L-histidine = ADP + protein N-phospho-L-histidine.</text>
        <dbReference type="EC" id="2.7.13.3"/>
    </reaction>
</comment>
<dbReference type="Pfam" id="PF00512">
    <property type="entry name" value="HisKA"/>
    <property type="match status" value="1"/>
</dbReference>
<evidence type="ECO:0000313" key="15">
    <source>
        <dbReference type="EMBL" id="ATX65370.1"/>
    </source>
</evidence>
<dbReference type="InterPro" id="IPR001789">
    <property type="entry name" value="Sig_transdc_resp-reg_receiver"/>
</dbReference>
<feature type="transmembrane region" description="Helical" evidence="12">
    <location>
        <begin position="209"/>
        <end position="230"/>
    </location>
</feature>
<evidence type="ECO:0000256" key="9">
    <source>
        <dbReference type="ARBA" id="ARBA00064003"/>
    </source>
</evidence>
<dbReference type="Pfam" id="PF12860">
    <property type="entry name" value="PAS_7"/>
    <property type="match status" value="1"/>
</dbReference>
<dbReference type="PROSITE" id="PS50110">
    <property type="entry name" value="RESPONSE_REGULATORY"/>
    <property type="match status" value="1"/>
</dbReference>
<evidence type="ECO:0000313" key="16">
    <source>
        <dbReference type="Proteomes" id="UP000228948"/>
    </source>
</evidence>
<dbReference type="SUPFAM" id="SSF55874">
    <property type="entry name" value="ATPase domain of HSP90 chaperone/DNA topoisomerase II/histidine kinase"/>
    <property type="match status" value="1"/>
</dbReference>
<keyword evidence="5" id="KW-0547">Nucleotide-binding</keyword>
<keyword evidence="12" id="KW-0472">Membrane</keyword>
<dbReference type="PROSITE" id="PS50109">
    <property type="entry name" value="HIS_KIN"/>
    <property type="match status" value="1"/>
</dbReference>
<evidence type="ECO:0000256" key="2">
    <source>
        <dbReference type="ARBA" id="ARBA00012438"/>
    </source>
</evidence>
<feature type="domain" description="Histidine kinase" evidence="13">
    <location>
        <begin position="394"/>
        <end position="611"/>
    </location>
</feature>
<protein>
    <recommendedName>
        <fullName evidence="10">Sensory/regulatory protein RpfC</fullName>
        <ecNumber evidence="2">2.7.13.3</ecNumber>
    </recommendedName>
</protein>
<gene>
    <name evidence="15" type="ORF">BG454_05645</name>
</gene>
<dbReference type="InterPro" id="IPR036097">
    <property type="entry name" value="HisK_dim/P_sf"/>
</dbReference>
<keyword evidence="3 11" id="KW-0597">Phosphoprotein</keyword>
<dbReference type="Gene3D" id="3.40.50.2300">
    <property type="match status" value="1"/>
</dbReference>
<dbReference type="PANTHER" id="PTHR45339:SF1">
    <property type="entry name" value="HYBRID SIGNAL TRANSDUCTION HISTIDINE KINASE J"/>
    <property type="match status" value="1"/>
</dbReference>
<organism evidence="15 16">
    <name type="scientific">Roseinatronobacter bogoriensis subsp. barguzinensis</name>
    <dbReference type="NCBI Taxonomy" id="441209"/>
    <lineage>
        <taxon>Bacteria</taxon>
        <taxon>Pseudomonadati</taxon>
        <taxon>Pseudomonadota</taxon>
        <taxon>Alphaproteobacteria</taxon>
        <taxon>Rhodobacterales</taxon>
        <taxon>Paracoccaceae</taxon>
        <taxon>Roseinatronobacter</taxon>
    </lineage>
</organism>
<dbReference type="CDD" id="cd00082">
    <property type="entry name" value="HisKA"/>
    <property type="match status" value="1"/>
</dbReference>
<dbReference type="CDD" id="cd16922">
    <property type="entry name" value="HATPase_EvgS-ArcB-TorS-like"/>
    <property type="match status" value="1"/>
</dbReference>
<dbReference type="FunFam" id="1.10.287.130:FF:000002">
    <property type="entry name" value="Two-component osmosensing histidine kinase"/>
    <property type="match status" value="1"/>
</dbReference>
<dbReference type="Gene3D" id="3.30.565.10">
    <property type="entry name" value="Histidine kinase-like ATPase, C-terminal domain"/>
    <property type="match status" value="1"/>
</dbReference>
<evidence type="ECO:0000256" key="7">
    <source>
        <dbReference type="ARBA" id="ARBA00022840"/>
    </source>
</evidence>
<evidence type="ECO:0000256" key="3">
    <source>
        <dbReference type="ARBA" id="ARBA00022553"/>
    </source>
</evidence>
<keyword evidence="8" id="KW-0902">Two-component regulatory system</keyword>
<name>A0A2K8KGS4_9RHOB</name>
<dbReference type="InterPro" id="IPR011006">
    <property type="entry name" value="CheY-like_superfamily"/>
</dbReference>
<evidence type="ECO:0000256" key="5">
    <source>
        <dbReference type="ARBA" id="ARBA00022741"/>
    </source>
</evidence>
<evidence type="ECO:0000259" key="14">
    <source>
        <dbReference type="PROSITE" id="PS50110"/>
    </source>
</evidence>
<dbReference type="SMART" id="SM00448">
    <property type="entry name" value="REC"/>
    <property type="match status" value="1"/>
</dbReference>
<keyword evidence="6" id="KW-0418">Kinase</keyword>
<dbReference type="Proteomes" id="UP000228948">
    <property type="component" value="Chromosome"/>
</dbReference>
<feature type="transmembrane region" description="Helical" evidence="12">
    <location>
        <begin position="34"/>
        <end position="56"/>
    </location>
</feature>
<keyword evidence="7" id="KW-0067">ATP-binding</keyword>
<proteinExistence type="predicted"/>
<dbReference type="Pfam" id="PF02518">
    <property type="entry name" value="HATPase_c"/>
    <property type="match status" value="1"/>
</dbReference>
<dbReference type="AlphaFoldDB" id="A0A2K8KGS4"/>
<dbReference type="KEGG" id="rbg:BG454_05645"/>
<dbReference type="SUPFAM" id="SSF52172">
    <property type="entry name" value="CheY-like"/>
    <property type="match status" value="1"/>
</dbReference>
<dbReference type="STRING" id="441209.GCA_001870665_00044"/>
<evidence type="ECO:0000256" key="8">
    <source>
        <dbReference type="ARBA" id="ARBA00023012"/>
    </source>
</evidence>
<dbReference type="SMART" id="SM00387">
    <property type="entry name" value="HATPase_c"/>
    <property type="match status" value="1"/>
</dbReference>
<dbReference type="InterPro" id="IPR035965">
    <property type="entry name" value="PAS-like_dom_sf"/>
</dbReference>
<dbReference type="Pfam" id="PF00072">
    <property type="entry name" value="Response_reg"/>
    <property type="match status" value="1"/>
</dbReference>
<dbReference type="InterPro" id="IPR036890">
    <property type="entry name" value="HATPase_C_sf"/>
</dbReference>